<dbReference type="PANTHER" id="PTHR43712:SF2">
    <property type="entry name" value="O-METHYLTRANSFERASE CICE"/>
    <property type="match status" value="1"/>
</dbReference>
<dbReference type="InterPro" id="IPR001077">
    <property type="entry name" value="COMT_C"/>
</dbReference>
<evidence type="ECO:0000313" key="6">
    <source>
        <dbReference type="EMBL" id="KIY72579.1"/>
    </source>
</evidence>
<evidence type="ECO:0000313" key="7">
    <source>
        <dbReference type="Proteomes" id="UP000054007"/>
    </source>
</evidence>
<dbReference type="PROSITE" id="PS51683">
    <property type="entry name" value="SAM_OMT_II"/>
    <property type="match status" value="1"/>
</dbReference>
<reference evidence="6 7" key="1">
    <citation type="journal article" date="2015" name="Fungal Genet. Biol.">
        <title>Evolution of novel wood decay mechanisms in Agaricales revealed by the genome sequences of Fistulina hepatica and Cylindrobasidium torrendii.</title>
        <authorList>
            <person name="Floudas D."/>
            <person name="Held B.W."/>
            <person name="Riley R."/>
            <person name="Nagy L.G."/>
            <person name="Koehler G."/>
            <person name="Ransdell A.S."/>
            <person name="Younus H."/>
            <person name="Chow J."/>
            <person name="Chiniquy J."/>
            <person name="Lipzen A."/>
            <person name="Tritt A."/>
            <person name="Sun H."/>
            <person name="Haridas S."/>
            <person name="LaButti K."/>
            <person name="Ohm R.A."/>
            <person name="Kues U."/>
            <person name="Blanchette R.A."/>
            <person name="Grigoriev I.V."/>
            <person name="Minto R.E."/>
            <person name="Hibbett D.S."/>
        </authorList>
    </citation>
    <scope>NUCLEOTIDE SEQUENCE [LARGE SCALE GENOMIC DNA]</scope>
    <source>
        <strain evidence="6 7">FP15055 ss-10</strain>
    </source>
</reference>
<dbReference type="GO" id="GO:0008171">
    <property type="term" value="F:O-methyltransferase activity"/>
    <property type="evidence" value="ECO:0007669"/>
    <property type="project" value="InterPro"/>
</dbReference>
<sequence>MTLSALRELHALIGVALDDIEAVYHTATTTTSTTPNGSATSQKPTRSSRAVHPYASPPPSPSIISFSPSSTLAPLDFPSLDEPSDPTSPSEALTSHPAVLNAINKIVAAAGQMSMTVQTPFHSICDATMGYNLASCMRLLEAAHIVEILRDAGPSGLHVRDIARITGVEQSKIAHCLRLLATHHFLRELSPDVFTNNRISSKLDTGKAVVDIQHDPAGKYRSTNGVSAFVGLSTDELQKASAYITEAYLLSPNATKNSENPSSAAFNFAFDCQGVGYFNWLEGEGAGAPTTEESVSPALSINQSPNSNSFRLQRFGVAMTGTDCWEVPGAVLSGFDWHNLAPGSTIVDVGGGIGSTSMILAHEFSHPDDPTALGLKFVIQDRPVVVEMGIKAWNENNSEFLERGIVEFQAHNFFLAQPIRDAAVYFLRVILHDWPDHYARQILLRLREAAATDTRLVIAGFILPLACAENMSSGDEDVDLTGIAGAGMESPPSPLLPNLGRASSHGYWMDLTMQATFNGKERTLRETVTLAASAGWKVTEFNKISGSIFGHVVAIPTHIPMETLEEIDQPDSAASSQHQVPISMDLEHDSYISRCTTPTLGSNTQLPSYGGRRTKMGFFRRAFGKWSTPKASAVKKPSPLSAASIASPSLSDDEFTSPRTSLEEPHLSPVAPDRSPRRQRSFAPYSDQVQSSPPSLAHHASFANLKPSISARMTPSSPLATRLLGRKASPEPPVISSPMSMSWGMTDSPAPSRKPLSNKRSEGFLSLSPFKSRNEASGSGGMKGRKIAFPDEPDKVEKPAPGELQAAAMIEKAKRKKARSRTRPASPF</sequence>
<feature type="domain" description="O-methyltransferase C-terminal" evidence="5">
    <location>
        <begin position="330"/>
        <end position="472"/>
    </location>
</feature>
<proteinExistence type="predicted"/>
<evidence type="ECO:0000259" key="5">
    <source>
        <dbReference type="Pfam" id="PF00891"/>
    </source>
</evidence>
<feature type="compositionally biased region" description="Low complexity" evidence="4">
    <location>
        <begin position="28"/>
        <end position="41"/>
    </location>
</feature>
<feature type="region of interest" description="Disordered" evidence="4">
    <location>
        <begin position="722"/>
        <end position="802"/>
    </location>
</feature>
<evidence type="ECO:0000256" key="1">
    <source>
        <dbReference type="ARBA" id="ARBA00022603"/>
    </source>
</evidence>
<dbReference type="Gene3D" id="1.10.10.10">
    <property type="entry name" value="Winged helix-like DNA-binding domain superfamily/Winged helix DNA-binding domain"/>
    <property type="match status" value="1"/>
</dbReference>
<dbReference type="GO" id="GO:0032259">
    <property type="term" value="P:methylation"/>
    <property type="evidence" value="ECO:0007669"/>
    <property type="project" value="UniProtKB-KW"/>
</dbReference>
<keyword evidence="7" id="KW-1185">Reference proteome</keyword>
<feature type="region of interest" description="Disordered" evidence="4">
    <location>
        <begin position="28"/>
        <end position="95"/>
    </location>
</feature>
<dbReference type="InterPro" id="IPR036388">
    <property type="entry name" value="WH-like_DNA-bd_sf"/>
</dbReference>
<dbReference type="AlphaFoldDB" id="A0A0D7BQY7"/>
<keyword evidence="1" id="KW-0489">Methyltransferase</keyword>
<organism evidence="6 7">
    <name type="scientific">Cylindrobasidium torrendii FP15055 ss-10</name>
    <dbReference type="NCBI Taxonomy" id="1314674"/>
    <lineage>
        <taxon>Eukaryota</taxon>
        <taxon>Fungi</taxon>
        <taxon>Dikarya</taxon>
        <taxon>Basidiomycota</taxon>
        <taxon>Agaricomycotina</taxon>
        <taxon>Agaricomycetes</taxon>
        <taxon>Agaricomycetidae</taxon>
        <taxon>Agaricales</taxon>
        <taxon>Marasmiineae</taxon>
        <taxon>Physalacriaceae</taxon>
        <taxon>Cylindrobasidium</taxon>
    </lineage>
</organism>
<evidence type="ECO:0000256" key="3">
    <source>
        <dbReference type="ARBA" id="ARBA00022691"/>
    </source>
</evidence>
<dbReference type="InterPro" id="IPR036390">
    <property type="entry name" value="WH_DNA-bd_sf"/>
</dbReference>
<dbReference type="InterPro" id="IPR029063">
    <property type="entry name" value="SAM-dependent_MTases_sf"/>
</dbReference>
<dbReference type="SUPFAM" id="SSF53335">
    <property type="entry name" value="S-adenosyl-L-methionine-dependent methyltransferases"/>
    <property type="match status" value="1"/>
</dbReference>
<dbReference type="SUPFAM" id="SSF46785">
    <property type="entry name" value="Winged helix' DNA-binding domain"/>
    <property type="match status" value="1"/>
</dbReference>
<dbReference type="InterPro" id="IPR016461">
    <property type="entry name" value="COMT-like"/>
</dbReference>
<dbReference type="OrthoDB" id="2410195at2759"/>
<name>A0A0D7BQY7_9AGAR</name>
<evidence type="ECO:0000256" key="4">
    <source>
        <dbReference type="SAM" id="MobiDB-lite"/>
    </source>
</evidence>
<feature type="region of interest" description="Disordered" evidence="4">
    <location>
        <begin position="630"/>
        <end position="698"/>
    </location>
</feature>
<feature type="compositionally biased region" description="Basic and acidic residues" evidence="4">
    <location>
        <begin position="788"/>
        <end position="800"/>
    </location>
</feature>
<dbReference type="Proteomes" id="UP000054007">
    <property type="component" value="Unassembled WGS sequence"/>
</dbReference>
<accession>A0A0D7BQY7</accession>
<feature type="compositionally biased region" description="Low complexity" evidence="4">
    <location>
        <begin position="637"/>
        <end position="650"/>
    </location>
</feature>
<dbReference type="PANTHER" id="PTHR43712">
    <property type="entry name" value="PUTATIVE (AFU_ORTHOLOGUE AFUA_4G14580)-RELATED"/>
    <property type="match status" value="1"/>
</dbReference>
<keyword evidence="3" id="KW-0949">S-adenosyl-L-methionine</keyword>
<evidence type="ECO:0000256" key="2">
    <source>
        <dbReference type="ARBA" id="ARBA00022679"/>
    </source>
</evidence>
<keyword evidence="2" id="KW-0808">Transferase</keyword>
<dbReference type="EMBL" id="KN880442">
    <property type="protein sequence ID" value="KIY72579.1"/>
    <property type="molecule type" value="Genomic_DNA"/>
</dbReference>
<protein>
    <recommendedName>
        <fullName evidence="5">O-methyltransferase C-terminal domain-containing protein</fullName>
    </recommendedName>
</protein>
<dbReference type="Gene3D" id="3.40.50.150">
    <property type="entry name" value="Vaccinia Virus protein VP39"/>
    <property type="match status" value="1"/>
</dbReference>
<dbReference type="Pfam" id="PF00891">
    <property type="entry name" value="Methyltransf_2"/>
    <property type="match status" value="1"/>
</dbReference>
<gene>
    <name evidence="6" type="ORF">CYLTODRAFT_449741</name>
</gene>